<dbReference type="InterPro" id="IPR014229">
    <property type="entry name" value="Spore_YtfJ"/>
</dbReference>
<proteinExistence type="predicted"/>
<protein>
    <submittedName>
        <fullName evidence="2">Uncharacterized spore protein YtfJ</fullName>
    </submittedName>
</protein>
<organism evidence="2 3">
    <name type="scientific">[Clostridium] aminophilum</name>
    <dbReference type="NCBI Taxonomy" id="1526"/>
    <lineage>
        <taxon>Bacteria</taxon>
        <taxon>Bacillati</taxon>
        <taxon>Bacillota</taxon>
        <taxon>Clostridia</taxon>
        <taxon>Lachnospirales</taxon>
        <taxon>Lachnospiraceae</taxon>
    </lineage>
</organism>
<dbReference type="Pfam" id="PF09579">
    <property type="entry name" value="Spore_YtfJ"/>
    <property type="match status" value="1"/>
</dbReference>
<sequence>MAENHFNDTVKALFDGMDRFVTSKTVVGEAVHIDEETVIVPLIDVSCGMAAGAFNKDSKNDGAGGLNAKMSPSAVLVIQNGATKLVSIKHQDAVSKAMDMVPDLINRFTKKNQVTEDAVHQAETIAEELKDEPGAEEKKEESSAE</sequence>
<reference evidence="2 3" key="1">
    <citation type="submission" date="2016-10" db="EMBL/GenBank/DDBJ databases">
        <authorList>
            <person name="de Groot N.N."/>
        </authorList>
    </citation>
    <scope>NUCLEOTIDE SEQUENCE [LARGE SCALE GENOMIC DNA]</scope>
    <source>
        <strain evidence="2 3">KH1P1</strain>
    </source>
</reference>
<accession>A0A1I0E3K2</accession>
<dbReference type="EMBL" id="FOIL01000016">
    <property type="protein sequence ID" value="SET39675.1"/>
    <property type="molecule type" value="Genomic_DNA"/>
</dbReference>
<dbReference type="eggNOG" id="COG3874">
    <property type="taxonomic scope" value="Bacteria"/>
</dbReference>
<evidence type="ECO:0000313" key="3">
    <source>
        <dbReference type="Proteomes" id="UP000199820"/>
    </source>
</evidence>
<feature type="compositionally biased region" description="Basic and acidic residues" evidence="1">
    <location>
        <begin position="127"/>
        <end position="145"/>
    </location>
</feature>
<keyword evidence="3" id="KW-1185">Reference proteome</keyword>
<dbReference type="OrthoDB" id="1711150at2"/>
<dbReference type="Proteomes" id="UP000199820">
    <property type="component" value="Unassembled WGS sequence"/>
</dbReference>
<name>A0A1I0E3K2_9FIRM</name>
<dbReference type="RefSeq" id="WP_074649290.1">
    <property type="nucleotide sequence ID" value="NZ_FOIL01000016.1"/>
</dbReference>
<dbReference type="PANTHER" id="PTHR39162:SF1">
    <property type="entry name" value="SPORULATION PROTEIN YTFJ"/>
    <property type="match status" value="1"/>
</dbReference>
<feature type="region of interest" description="Disordered" evidence="1">
    <location>
        <begin position="121"/>
        <end position="145"/>
    </location>
</feature>
<evidence type="ECO:0000313" key="2">
    <source>
        <dbReference type="EMBL" id="SET39675.1"/>
    </source>
</evidence>
<gene>
    <name evidence="2" type="ORF">SAMN04487771_101633</name>
</gene>
<dbReference type="AlphaFoldDB" id="A0A1I0E3K2"/>
<dbReference type="STRING" id="1526.SAMN02910262_00591"/>
<evidence type="ECO:0000256" key="1">
    <source>
        <dbReference type="SAM" id="MobiDB-lite"/>
    </source>
</evidence>
<dbReference type="PANTHER" id="PTHR39162">
    <property type="entry name" value="GLL3345 PROTEIN"/>
    <property type="match status" value="1"/>
</dbReference>